<dbReference type="Proteomes" id="UP001633002">
    <property type="component" value="Unassembled WGS sequence"/>
</dbReference>
<protein>
    <submittedName>
        <fullName evidence="2">Uncharacterized protein</fullName>
    </submittedName>
</protein>
<feature type="transmembrane region" description="Helical" evidence="1">
    <location>
        <begin position="170"/>
        <end position="188"/>
    </location>
</feature>
<keyword evidence="1" id="KW-1133">Transmembrane helix</keyword>
<keyword evidence="1" id="KW-0472">Membrane</keyword>
<dbReference type="AlphaFoldDB" id="A0ABD3HBZ0"/>
<keyword evidence="1" id="KW-0812">Transmembrane</keyword>
<accession>A0ABD3HBZ0</accession>
<comment type="caution">
    <text evidence="2">The sequence shown here is derived from an EMBL/GenBank/DDBJ whole genome shotgun (WGS) entry which is preliminary data.</text>
</comment>
<evidence type="ECO:0000313" key="3">
    <source>
        <dbReference type="Proteomes" id="UP001633002"/>
    </source>
</evidence>
<name>A0ABD3HBZ0_9MARC</name>
<gene>
    <name evidence="2" type="ORF">R1sor_015336</name>
</gene>
<organism evidence="2 3">
    <name type="scientific">Riccia sorocarpa</name>
    <dbReference type="NCBI Taxonomy" id="122646"/>
    <lineage>
        <taxon>Eukaryota</taxon>
        <taxon>Viridiplantae</taxon>
        <taxon>Streptophyta</taxon>
        <taxon>Embryophyta</taxon>
        <taxon>Marchantiophyta</taxon>
        <taxon>Marchantiopsida</taxon>
        <taxon>Marchantiidae</taxon>
        <taxon>Marchantiales</taxon>
        <taxon>Ricciaceae</taxon>
        <taxon>Riccia</taxon>
    </lineage>
</organism>
<keyword evidence="3" id="KW-1185">Reference proteome</keyword>
<reference evidence="2 3" key="1">
    <citation type="submission" date="2024-09" db="EMBL/GenBank/DDBJ databases">
        <title>Chromosome-scale assembly of Riccia sorocarpa.</title>
        <authorList>
            <person name="Paukszto L."/>
        </authorList>
    </citation>
    <scope>NUCLEOTIDE SEQUENCE [LARGE SCALE GENOMIC DNA]</scope>
    <source>
        <strain evidence="2">LP-2024</strain>
        <tissue evidence="2">Aerial parts of the thallus</tissue>
    </source>
</reference>
<dbReference type="EMBL" id="JBJQOH010000004">
    <property type="protein sequence ID" value="KAL3689027.1"/>
    <property type="molecule type" value="Genomic_DNA"/>
</dbReference>
<evidence type="ECO:0000313" key="2">
    <source>
        <dbReference type="EMBL" id="KAL3689027.1"/>
    </source>
</evidence>
<evidence type="ECO:0000256" key="1">
    <source>
        <dbReference type="SAM" id="Phobius"/>
    </source>
</evidence>
<feature type="transmembrane region" description="Helical" evidence="1">
    <location>
        <begin position="130"/>
        <end position="150"/>
    </location>
</feature>
<sequence length="189" mass="21526">MRKSRLIIQFRIDRRTFFNALCGTPYRPPVEIIVKSLDCGAWELSYAKFTDRQFRTRIARRLIKSRSNLETRGGKFDRNKRGGAAPVCMQEDRKIMEKMSPKSSIEVVMEHEKVYHHHRGIHHRGGMNELIPTQGVVMFLCIVLALLLKAEDFGDIMQSLSIATEVVRPLLAPVVLAVCGFLLLEMAGS</sequence>
<proteinExistence type="predicted"/>